<dbReference type="InterPro" id="IPR036864">
    <property type="entry name" value="Zn2-C6_fun-type_DNA-bd_sf"/>
</dbReference>
<dbReference type="Pfam" id="PF00106">
    <property type="entry name" value="adh_short"/>
    <property type="match status" value="1"/>
</dbReference>
<evidence type="ECO:0000256" key="1">
    <source>
        <dbReference type="ARBA" id="ARBA00006484"/>
    </source>
</evidence>
<feature type="compositionally biased region" description="Polar residues" evidence="5">
    <location>
        <begin position="533"/>
        <end position="559"/>
    </location>
</feature>
<dbReference type="InterPro" id="IPR001138">
    <property type="entry name" value="Zn2Cys6_DnaBD"/>
</dbReference>
<dbReference type="PANTHER" id="PTHR42901">
    <property type="entry name" value="ALCOHOL DEHYDROGENASE"/>
    <property type="match status" value="1"/>
</dbReference>
<dbReference type="PROSITE" id="PS00463">
    <property type="entry name" value="ZN2_CY6_FUNGAL_1"/>
    <property type="match status" value="1"/>
</dbReference>
<dbReference type="RefSeq" id="XP_031006460.1">
    <property type="nucleotide sequence ID" value="XM_031149869.1"/>
</dbReference>
<dbReference type="EMBL" id="QGMH01000044">
    <property type="protein sequence ID" value="TVY27672.1"/>
    <property type="molecule type" value="Genomic_DNA"/>
</dbReference>
<dbReference type="Gene3D" id="4.10.240.10">
    <property type="entry name" value="Zn(2)-C6 fungal-type DNA-binding domain"/>
    <property type="match status" value="1"/>
</dbReference>
<dbReference type="GO" id="GO:0016491">
    <property type="term" value="F:oxidoreductase activity"/>
    <property type="evidence" value="ECO:0007669"/>
    <property type="project" value="UniProtKB-KW"/>
</dbReference>
<organism evidence="7 8">
    <name type="scientific">Lachnellula hyalina</name>
    <dbReference type="NCBI Taxonomy" id="1316788"/>
    <lineage>
        <taxon>Eukaryota</taxon>
        <taxon>Fungi</taxon>
        <taxon>Dikarya</taxon>
        <taxon>Ascomycota</taxon>
        <taxon>Pezizomycotina</taxon>
        <taxon>Leotiomycetes</taxon>
        <taxon>Helotiales</taxon>
        <taxon>Lachnaceae</taxon>
        <taxon>Lachnellula</taxon>
    </lineage>
</organism>
<evidence type="ECO:0000313" key="7">
    <source>
        <dbReference type="EMBL" id="TVY27672.1"/>
    </source>
</evidence>
<dbReference type="InterPro" id="IPR036291">
    <property type="entry name" value="NAD(P)-bd_dom_sf"/>
</dbReference>
<keyword evidence="2" id="KW-0521">NADP</keyword>
<reference evidence="7 8" key="1">
    <citation type="submission" date="2018-05" db="EMBL/GenBank/DDBJ databases">
        <title>Genome sequencing and assembly of the regulated plant pathogen Lachnellula willkommii and related sister species for the development of diagnostic species identification markers.</title>
        <authorList>
            <person name="Giroux E."/>
            <person name="Bilodeau G."/>
        </authorList>
    </citation>
    <scope>NUCLEOTIDE SEQUENCE [LARGE SCALE GENOMIC DNA]</scope>
    <source>
        <strain evidence="7 8">CBS 185.66</strain>
    </source>
</reference>
<sequence length="836" mass="92232">MENITRSQFVCARCSKSFETETTYKRHGYYCRSRQISQRNSRKRSCAACTKAKTRCDSKHPTCSTCIARCITCQYSKETLQGNKASQPHTSVASTRAKDVVFCDSLSMPPAADEEMPSNELSYEQLGFLSPRMTEGSRPHEAYLHAQTDLAAFSMFDSNANPFDWVCDSSTGLGFNPSLGASLSFSSMPQVYETPITLSQRASNTIPPSPSESLITRSLAPRSWGKTGAQISALLLTRILSAYPAMVMRKETFPPFIHPVCFTDCGEIKGSFPEALVNCMTIARMFVNRGKEPTKFMWRTIRMEQERMWFEYHDFDNWELLASAQALMIYTLMRMIEGPNEDNDFDAPLLLSLNVVSSTLSERFGGDELKQAPSGDQQDWQEWIFHEMDTFARILNMLIEIDTAVRCSPLQGFIICPLPTKKVLWEARDASSWRVEFDATLKERELFGVSTDGQLTKMQIGSGGISTTASDWGKCLPDIEISHNTRHLVTPLDCTVLASDKFNHWLRQSQSPRTAESQRSTKEHLDQNKPHTKTLQSSHPAIPTHSTTPQMSSTAPFPSFTKTWHTTTYPSISPTNLTLSAAGKTILITGAGTGIGARAVRSFAAAGASSIGILSRTSAHLHSVKNAVEKEFPHVKICILVADITQKSEVDNAFSELTAFAGGGIHVLVNNAGYGERDPLIRDAEPDAWMKAMEVNVRGSLIVAGAFVRSAAEEAVVINVTSFIGYRPIAGYSSYAASKAAAVVLFDMLQMENPELRVANVHPGIVDTGMTRRAGGVGQDDISLAADFMVWLASAEAAFMKGKYVWANWDVDELKARANEISGSNLLKMTLEGWQG</sequence>
<name>A0A8H8TZD7_9HELO</name>
<proteinExistence type="inferred from homology"/>
<dbReference type="SUPFAM" id="SSF51735">
    <property type="entry name" value="NAD(P)-binding Rossmann-fold domains"/>
    <property type="match status" value="1"/>
</dbReference>
<dbReference type="SUPFAM" id="SSF57701">
    <property type="entry name" value="Zn2/Cys6 DNA-binding domain"/>
    <property type="match status" value="1"/>
</dbReference>
<keyword evidence="8" id="KW-1185">Reference proteome</keyword>
<dbReference type="PRINTS" id="PR00081">
    <property type="entry name" value="GDHRDH"/>
</dbReference>
<dbReference type="CDD" id="cd05233">
    <property type="entry name" value="SDR_c"/>
    <property type="match status" value="1"/>
</dbReference>
<evidence type="ECO:0000256" key="2">
    <source>
        <dbReference type="ARBA" id="ARBA00022857"/>
    </source>
</evidence>
<comment type="caution">
    <text evidence="7">The sequence shown here is derived from an EMBL/GenBank/DDBJ whole genome shotgun (WGS) entry which is preliminary data.</text>
</comment>
<dbReference type="CDD" id="cd00067">
    <property type="entry name" value="GAL4"/>
    <property type="match status" value="1"/>
</dbReference>
<dbReference type="AlphaFoldDB" id="A0A8H8TZD7"/>
<keyword evidence="4" id="KW-0539">Nucleus</keyword>
<dbReference type="Gene3D" id="3.40.50.720">
    <property type="entry name" value="NAD(P)-binding Rossmann-like Domain"/>
    <property type="match status" value="1"/>
</dbReference>
<feature type="compositionally biased region" description="Basic and acidic residues" evidence="5">
    <location>
        <begin position="519"/>
        <end position="529"/>
    </location>
</feature>
<evidence type="ECO:0000256" key="5">
    <source>
        <dbReference type="SAM" id="MobiDB-lite"/>
    </source>
</evidence>
<dbReference type="Proteomes" id="UP000431533">
    <property type="component" value="Unassembled WGS sequence"/>
</dbReference>
<dbReference type="GO" id="GO:0008270">
    <property type="term" value="F:zinc ion binding"/>
    <property type="evidence" value="ECO:0007669"/>
    <property type="project" value="InterPro"/>
</dbReference>
<dbReference type="InterPro" id="IPR020904">
    <property type="entry name" value="Sc_DH/Rdtase_CS"/>
</dbReference>
<dbReference type="OrthoDB" id="1933717at2759"/>
<dbReference type="PANTHER" id="PTHR42901:SF1">
    <property type="entry name" value="ALCOHOL DEHYDROGENASE"/>
    <property type="match status" value="1"/>
</dbReference>
<evidence type="ECO:0000313" key="8">
    <source>
        <dbReference type="Proteomes" id="UP000431533"/>
    </source>
</evidence>
<evidence type="ECO:0000259" key="6">
    <source>
        <dbReference type="PROSITE" id="PS50048"/>
    </source>
</evidence>
<accession>A0A8H8TZD7</accession>
<dbReference type="PROSITE" id="PS00061">
    <property type="entry name" value="ADH_SHORT"/>
    <property type="match status" value="1"/>
</dbReference>
<evidence type="ECO:0000256" key="3">
    <source>
        <dbReference type="ARBA" id="ARBA00023002"/>
    </source>
</evidence>
<comment type="similarity">
    <text evidence="1">Belongs to the short-chain dehydrogenases/reductases (SDR) family.</text>
</comment>
<dbReference type="Pfam" id="PF00172">
    <property type="entry name" value="Zn_clus"/>
    <property type="match status" value="1"/>
</dbReference>
<feature type="domain" description="Zn(2)-C6 fungal-type" evidence="6">
    <location>
        <begin position="45"/>
        <end position="75"/>
    </location>
</feature>
<dbReference type="SMART" id="SM00066">
    <property type="entry name" value="GAL4"/>
    <property type="match status" value="1"/>
</dbReference>
<feature type="compositionally biased region" description="Polar residues" evidence="5">
    <location>
        <begin position="507"/>
        <end position="518"/>
    </location>
</feature>
<dbReference type="InterPro" id="IPR002347">
    <property type="entry name" value="SDR_fam"/>
</dbReference>
<gene>
    <name evidence="7" type="primary">citE_1</name>
    <name evidence="7" type="ORF">LHYA1_G004916</name>
</gene>
<dbReference type="GeneID" id="41985114"/>
<evidence type="ECO:0000256" key="4">
    <source>
        <dbReference type="ARBA" id="ARBA00023242"/>
    </source>
</evidence>
<dbReference type="PROSITE" id="PS50048">
    <property type="entry name" value="ZN2_CY6_FUNGAL_2"/>
    <property type="match status" value="1"/>
</dbReference>
<keyword evidence="3" id="KW-0560">Oxidoreductase</keyword>
<feature type="region of interest" description="Disordered" evidence="5">
    <location>
        <begin position="507"/>
        <end position="559"/>
    </location>
</feature>
<dbReference type="GO" id="GO:0000981">
    <property type="term" value="F:DNA-binding transcription factor activity, RNA polymerase II-specific"/>
    <property type="evidence" value="ECO:0007669"/>
    <property type="project" value="InterPro"/>
</dbReference>
<protein>
    <submittedName>
        <fullName evidence="7">Short chain dehydrogenase</fullName>
    </submittedName>
</protein>